<evidence type="ECO:0000313" key="1">
    <source>
        <dbReference type="EMBL" id="KAL2347749.1"/>
    </source>
</evidence>
<dbReference type="Proteomes" id="UP001603857">
    <property type="component" value="Unassembled WGS sequence"/>
</dbReference>
<proteinExistence type="predicted"/>
<accession>A0ABD1NI04</accession>
<dbReference type="AlphaFoldDB" id="A0ABD1NI04"/>
<comment type="caution">
    <text evidence="1">The sequence shown here is derived from an EMBL/GenBank/DDBJ whole genome shotgun (WGS) entry which is preliminary data.</text>
</comment>
<sequence length="119" mass="14016">MVLGQLQWPHHRGQFDTFSLRHFRRNLLLLLTLGSSCEGIFSLKSMTDQDEVTPIYSMNFEAHYRRSSLATIVEQKLHFATAESQTKWVINSEELCKKCKKKNKGLEWWQREDDGVEQK</sequence>
<protein>
    <submittedName>
        <fullName evidence="1">Uncharacterized protein</fullName>
    </submittedName>
</protein>
<organism evidence="1 2">
    <name type="scientific">Flemingia macrophylla</name>
    <dbReference type="NCBI Taxonomy" id="520843"/>
    <lineage>
        <taxon>Eukaryota</taxon>
        <taxon>Viridiplantae</taxon>
        <taxon>Streptophyta</taxon>
        <taxon>Embryophyta</taxon>
        <taxon>Tracheophyta</taxon>
        <taxon>Spermatophyta</taxon>
        <taxon>Magnoliopsida</taxon>
        <taxon>eudicotyledons</taxon>
        <taxon>Gunneridae</taxon>
        <taxon>Pentapetalae</taxon>
        <taxon>rosids</taxon>
        <taxon>fabids</taxon>
        <taxon>Fabales</taxon>
        <taxon>Fabaceae</taxon>
        <taxon>Papilionoideae</taxon>
        <taxon>50 kb inversion clade</taxon>
        <taxon>NPAAA clade</taxon>
        <taxon>indigoferoid/millettioid clade</taxon>
        <taxon>Phaseoleae</taxon>
        <taxon>Flemingia</taxon>
    </lineage>
</organism>
<name>A0ABD1NI04_9FABA</name>
<dbReference type="EMBL" id="JBGMDY010000001">
    <property type="protein sequence ID" value="KAL2347749.1"/>
    <property type="molecule type" value="Genomic_DNA"/>
</dbReference>
<gene>
    <name evidence="1" type="ORF">Fmac_001749</name>
</gene>
<keyword evidence="2" id="KW-1185">Reference proteome</keyword>
<evidence type="ECO:0000313" key="2">
    <source>
        <dbReference type="Proteomes" id="UP001603857"/>
    </source>
</evidence>
<reference evidence="1 2" key="1">
    <citation type="submission" date="2024-08" db="EMBL/GenBank/DDBJ databases">
        <title>Insights into the chromosomal genome structure of Flemingia macrophylla.</title>
        <authorList>
            <person name="Ding Y."/>
            <person name="Zhao Y."/>
            <person name="Bi W."/>
            <person name="Wu M."/>
            <person name="Zhao G."/>
            <person name="Gong Y."/>
            <person name="Li W."/>
            <person name="Zhang P."/>
        </authorList>
    </citation>
    <scope>NUCLEOTIDE SEQUENCE [LARGE SCALE GENOMIC DNA]</scope>
    <source>
        <strain evidence="1">DYQJB</strain>
        <tissue evidence="1">Leaf</tissue>
    </source>
</reference>